<sequence>MRLLSCLLFVSVCYCVFVCVCLYHFLLRFSPFCLMHNHALSLIFQFFTVCPSVFSVSIHVCVLPVLSVCRTHHAALYTLFLLCSLVYHGIILRLRGKMP</sequence>
<feature type="transmembrane region" description="Helical" evidence="1">
    <location>
        <begin position="39"/>
        <end position="68"/>
    </location>
</feature>
<evidence type="ECO:0000256" key="1">
    <source>
        <dbReference type="SAM" id="Phobius"/>
    </source>
</evidence>
<accession>A0A2M4DK95</accession>
<keyword evidence="1" id="KW-1133">Transmembrane helix</keyword>
<protein>
    <submittedName>
        <fullName evidence="2">Uncharacterized protein</fullName>
    </submittedName>
</protein>
<feature type="transmembrane region" description="Helical" evidence="1">
    <location>
        <begin position="74"/>
        <end position="94"/>
    </location>
</feature>
<dbReference type="AlphaFoldDB" id="A0A2M4DK95"/>
<reference evidence="2" key="1">
    <citation type="submission" date="2018-01" db="EMBL/GenBank/DDBJ databases">
        <title>An insight into the sialome of Amazonian anophelines.</title>
        <authorList>
            <person name="Ribeiro J.M."/>
            <person name="Scarpassa V."/>
            <person name="Calvo E."/>
        </authorList>
    </citation>
    <scope>NUCLEOTIDE SEQUENCE</scope>
</reference>
<name>A0A2M4DK95_ANODA</name>
<keyword evidence="1" id="KW-0812">Transmembrane</keyword>
<keyword evidence="1" id="KW-0472">Membrane</keyword>
<proteinExistence type="predicted"/>
<dbReference type="EMBL" id="GGFL01013789">
    <property type="protein sequence ID" value="MBW77967.1"/>
    <property type="molecule type" value="Transcribed_RNA"/>
</dbReference>
<feature type="transmembrane region" description="Helical" evidence="1">
    <location>
        <begin position="6"/>
        <end position="27"/>
    </location>
</feature>
<organism evidence="2">
    <name type="scientific">Anopheles darlingi</name>
    <name type="common">Mosquito</name>
    <dbReference type="NCBI Taxonomy" id="43151"/>
    <lineage>
        <taxon>Eukaryota</taxon>
        <taxon>Metazoa</taxon>
        <taxon>Ecdysozoa</taxon>
        <taxon>Arthropoda</taxon>
        <taxon>Hexapoda</taxon>
        <taxon>Insecta</taxon>
        <taxon>Pterygota</taxon>
        <taxon>Neoptera</taxon>
        <taxon>Endopterygota</taxon>
        <taxon>Diptera</taxon>
        <taxon>Nematocera</taxon>
        <taxon>Culicoidea</taxon>
        <taxon>Culicidae</taxon>
        <taxon>Anophelinae</taxon>
        <taxon>Anopheles</taxon>
    </lineage>
</organism>
<evidence type="ECO:0000313" key="2">
    <source>
        <dbReference type="EMBL" id="MBW77967.1"/>
    </source>
</evidence>